<reference evidence="3 4" key="1">
    <citation type="submission" date="2020-08" db="EMBL/GenBank/DDBJ databases">
        <title>Genomic Encyclopedia of Type Strains, Phase IV (KMG-IV): sequencing the most valuable type-strain genomes for metagenomic binning, comparative biology and taxonomic classification.</title>
        <authorList>
            <person name="Goeker M."/>
        </authorList>
    </citation>
    <scope>NUCLEOTIDE SEQUENCE [LARGE SCALE GENOMIC DNA]</scope>
    <source>
        <strain evidence="3 4">DSM 23562</strain>
    </source>
</reference>
<organism evidence="3 4">
    <name type="scientific">Armatimonas rosea</name>
    <dbReference type="NCBI Taxonomy" id="685828"/>
    <lineage>
        <taxon>Bacteria</taxon>
        <taxon>Bacillati</taxon>
        <taxon>Armatimonadota</taxon>
        <taxon>Armatimonadia</taxon>
        <taxon>Armatimonadales</taxon>
        <taxon>Armatimonadaceae</taxon>
        <taxon>Armatimonas</taxon>
    </lineage>
</organism>
<dbReference type="GO" id="GO:0050380">
    <property type="term" value="F:undecaprenyl-diphosphatase activity"/>
    <property type="evidence" value="ECO:0007669"/>
    <property type="project" value="UniProtKB-EC"/>
</dbReference>
<dbReference type="InterPro" id="IPR036938">
    <property type="entry name" value="PAP2/HPO_sf"/>
</dbReference>
<dbReference type="Pfam" id="PF01569">
    <property type="entry name" value="PAP2"/>
    <property type="match status" value="1"/>
</dbReference>
<dbReference type="RefSeq" id="WP_184200109.1">
    <property type="nucleotide sequence ID" value="NZ_JACHGW010000003.1"/>
</dbReference>
<feature type="transmembrane region" description="Helical" evidence="1">
    <location>
        <begin position="6"/>
        <end position="22"/>
    </location>
</feature>
<feature type="transmembrane region" description="Helical" evidence="1">
    <location>
        <begin position="156"/>
        <end position="175"/>
    </location>
</feature>
<keyword evidence="1" id="KW-1133">Transmembrane helix</keyword>
<evidence type="ECO:0000256" key="1">
    <source>
        <dbReference type="SAM" id="Phobius"/>
    </source>
</evidence>
<feature type="domain" description="Phosphatidic acid phosphatase type 2/haloperoxidase" evidence="2">
    <location>
        <begin position="69"/>
        <end position="175"/>
    </location>
</feature>
<protein>
    <submittedName>
        <fullName evidence="3">Undecaprenyl-diphosphatase</fullName>
        <ecNumber evidence="3">3.6.1.27</ecNumber>
    </submittedName>
</protein>
<feature type="transmembrane region" description="Helical" evidence="1">
    <location>
        <begin position="65"/>
        <end position="83"/>
    </location>
</feature>
<dbReference type="SMART" id="SM00014">
    <property type="entry name" value="acidPPc"/>
    <property type="match status" value="1"/>
</dbReference>
<dbReference type="SUPFAM" id="SSF48317">
    <property type="entry name" value="Acid phosphatase/Vanadium-dependent haloperoxidase"/>
    <property type="match status" value="1"/>
</dbReference>
<proteinExistence type="predicted"/>
<keyword evidence="1" id="KW-0812">Transmembrane</keyword>
<dbReference type="Gene3D" id="1.20.144.10">
    <property type="entry name" value="Phosphatidic acid phosphatase type 2/haloperoxidase"/>
    <property type="match status" value="1"/>
</dbReference>
<dbReference type="AlphaFoldDB" id="A0A7W9SSE9"/>
<gene>
    <name evidence="3" type="ORF">HNQ39_003812</name>
</gene>
<dbReference type="Proteomes" id="UP000520814">
    <property type="component" value="Unassembled WGS sequence"/>
</dbReference>
<keyword evidence="1" id="KW-0472">Membrane</keyword>
<dbReference type="PANTHER" id="PTHR14969:SF13">
    <property type="entry name" value="AT30094P"/>
    <property type="match status" value="1"/>
</dbReference>
<accession>A0A7W9SSE9</accession>
<name>A0A7W9SSE9_ARMRO</name>
<sequence>MRSPHGWSLLWLPLAVVLAFFYNHQNALGLEPVAKRIGREGNTAALVIALGYLLFLAWRNKDKLLARWVILVMLVETVVYLAIKGATWGINIKHHTYGLALLPRPSGGDGGFPSGHTAAHVCLAYLLTERYPKLAPLWWFWAALMAWSRVEAGAHWAYQIVAGAVLGAAVCLTLGKKLSPPPRA</sequence>
<comment type="caution">
    <text evidence="3">The sequence shown here is derived from an EMBL/GenBank/DDBJ whole genome shotgun (WGS) entry which is preliminary data.</text>
</comment>
<feature type="transmembrane region" description="Helical" evidence="1">
    <location>
        <begin position="43"/>
        <end position="59"/>
    </location>
</feature>
<dbReference type="EMBL" id="JACHGW010000003">
    <property type="protein sequence ID" value="MBB6052002.1"/>
    <property type="molecule type" value="Genomic_DNA"/>
</dbReference>
<dbReference type="InterPro" id="IPR000326">
    <property type="entry name" value="PAP2/HPO"/>
</dbReference>
<dbReference type="CDD" id="cd01610">
    <property type="entry name" value="PAP2_like"/>
    <property type="match status" value="1"/>
</dbReference>
<keyword evidence="3" id="KW-0378">Hydrolase</keyword>
<evidence type="ECO:0000313" key="3">
    <source>
        <dbReference type="EMBL" id="MBB6052002.1"/>
    </source>
</evidence>
<keyword evidence="4" id="KW-1185">Reference proteome</keyword>
<evidence type="ECO:0000313" key="4">
    <source>
        <dbReference type="Proteomes" id="UP000520814"/>
    </source>
</evidence>
<dbReference type="PANTHER" id="PTHR14969">
    <property type="entry name" value="SPHINGOSINE-1-PHOSPHATE PHOSPHOHYDROLASE"/>
    <property type="match status" value="1"/>
</dbReference>
<dbReference type="EC" id="3.6.1.27" evidence="3"/>
<evidence type="ECO:0000259" key="2">
    <source>
        <dbReference type="SMART" id="SM00014"/>
    </source>
</evidence>